<evidence type="ECO:0000256" key="2">
    <source>
        <dbReference type="ARBA" id="ARBA00022737"/>
    </source>
</evidence>
<evidence type="ECO:0000256" key="3">
    <source>
        <dbReference type="PROSITE-ProRule" id="PRU00708"/>
    </source>
</evidence>
<evidence type="ECO:0000313" key="5">
    <source>
        <dbReference type="EMBL" id="GJT01763.1"/>
    </source>
</evidence>
<reference evidence="5" key="2">
    <citation type="submission" date="2022-01" db="EMBL/GenBank/DDBJ databases">
        <authorList>
            <person name="Yamashiro T."/>
            <person name="Shiraishi A."/>
            <person name="Satake H."/>
            <person name="Nakayama K."/>
        </authorList>
    </citation>
    <scope>NUCLEOTIDE SEQUENCE</scope>
</reference>
<comment type="similarity">
    <text evidence="1">Belongs to the PPR family. P subfamily.</text>
</comment>
<comment type="caution">
    <text evidence="5">The sequence shown here is derived from an EMBL/GenBank/DDBJ whole genome shotgun (WGS) entry which is preliminary data.</text>
</comment>
<organism evidence="5 6">
    <name type="scientific">Tanacetum coccineum</name>
    <dbReference type="NCBI Taxonomy" id="301880"/>
    <lineage>
        <taxon>Eukaryota</taxon>
        <taxon>Viridiplantae</taxon>
        <taxon>Streptophyta</taxon>
        <taxon>Embryophyta</taxon>
        <taxon>Tracheophyta</taxon>
        <taxon>Spermatophyta</taxon>
        <taxon>Magnoliopsida</taxon>
        <taxon>eudicotyledons</taxon>
        <taxon>Gunneridae</taxon>
        <taxon>Pentapetalae</taxon>
        <taxon>asterids</taxon>
        <taxon>campanulids</taxon>
        <taxon>Asterales</taxon>
        <taxon>Asteraceae</taxon>
        <taxon>Asteroideae</taxon>
        <taxon>Anthemideae</taxon>
        <taxon>Anthemidinae</taxon>
        <taxon>Tanacetum</taxon>
    </lineage>
</organism>
<feature type="repeat" description="PPR" evidence="3">
    <location>
        <begin position="39"/>
        <end position="73"/>
    </location>
</feature>
<accession>A0ABQ5AHF7</accession>
<keyword evidence="2" id="KW-0677">Repeat</keyword>
<evidence type="ECO:0000256" key="4">
    <source>
        <dbReference type="SAM" id="MobiDB-lite"/>
    </source>
</evidence>
<dbReference type="Gene3D" id="1.25.40.10">
    <property type="entry name" value="Tetratricopeptide repeat domain"/>
    <property type="match status" value="1"/>
</dbReference>
<dbReference type="PANTHER" id="PTHR47933:SF10">
    <property type="entry name" value="OS03G0162900 PROTEIN"/>
    <property type="match status" value="1"/>
</dbReference>
<name>A0ABQ5AHF7_9ASTR</name>
<reference evidence="5" key="1">
    <citation type="journal article" date="2022" name="Int. J. Mol. Sci.">
        <title>Draft Genome of Tanacetum Coccineum: Genomic Comparison of Closely Related Tanacetum-Family Plants.</title>
        <authorList>
            <person name="Yamashiro T."/>
            <person name="Shiraishi A."/>
            <person name="Nakayama K."/>
            <person name="Satake H."/>
        </authorList>
    </citation>
    <scope>NUCLEOTIDE SEQUENCE</scope>
</reference>
<dbReference type="PROSITE" id="PS51375">
    <property type="entry name" value="PPR"/>
    <property type="match status" value="2"/>
</dbReference>
<dbReference type="InterPro" id="IPR002885">
    <property type="entry name" value="PPR_rpt"/>
</dbReference>
<evidence type="ECO:0000313" key="6">
    <source>
        <dbReference type="Proteomes" id="UP001151760"/>
    </source>
</evidence>
<dbReference type="Proteomes" id="UP001151760">
    <property type="component" value="Unassembled WGS sequence"/>
</dbReference>
<dbReference type="PANTHER" id="PTHR47933">
    <property type="entry name" value="PENTATRICOPEPTIDE REPEAT-CONTAINING PROTEIN 1, MITOCHONDRIAL"/>
    <property type="match status" value="1"/>
</dbReference>
<dbReference type="NCBIfam" id="TIGR00756">
    <property type="entry name" value="PPR"/>
    <property type="match status" value="2"/>
</dbReference>
<gene>
    <name evidence="5" type="ORF">Tco_0822932</name>
</gene>
<evidence type="ECO:0000256" key="1">
    <source>
        <dbReference type="ARBA" id="ARBA00007626"/>
    </source>
</evidence>
<protein>
    <submittedName>
        <fullName evidence="5">Pentatricopeptide repeat-containing protein</fullName>
    </submittedName>
</protein>
<feature type="region of interest" description="Disordered" evidence="4">
    <location>
        <begin position="142"/>
        <end position="161"/>
    </location>
</feature>
<dbReference type="EMBL" id="BQNB010012296">
    <property type="protein sequence ID" value="GJT01763.1"/>
    <property type="molecule type" value="Genomic_DNA"/>
</dbReference>
<keyword evidence="6" id="KW-1185">Reference proteome</keyword>
<feature type="repeat" description="PPR" evidence="3">
    <location>
        <begin position="74"/>
        <end position="108"/>
    </location>
</feature>
<dbReference type="InterPro" id="IPR051240">
    <property type="entry name" value="Mito_RNA-Proc/Resp"/>
</dbReference>
<dbReference type="InterPro" id="IPR011990">
    <property type="entry name" value="TPR-like_helical_dom_sf"/>
</dbReference>
<proteinExistence type="inferred from homology"/>
<sequence length="188" mass="21472">MRWSARRGVVEDVVVIVCNETPTKDDGLSSDAQGHVCLSSYTYNTLIDTYGKDERLEDVFETFEHMVRECIIPNTVMLNTMIHMFGNHGRLEEVASLMQKMEQLQRVPDALLRRTGIGNLFVKNLVMDIDVHDWCTKKIAKDGDGSGDDGGNGGRGKNKDVDNLKKLIDERTFYDKQWQATWQDEKKE</sequence>
<dbReference type="Pfam" id="PF01535">
    <property type="entry name" value="PPR"/>
    <property type="match status" value="2"/>
</dbReference>